<dbReference type="VEuPathDB" id="FungiDB:BD410DRAFT_728331"/>
<sequence length="228" mass="25835">MPLEKSAQFLFVYIISDSNFHNHQRFHKEVEIWRGLQHPYILLLYGIVYFGDVVSPWMDNGDAIAYFTRHPHADRLKILTEVASGLEYLHRHDVVHGDLRAANVLISTSGSACISDFGLSDVIEEVLHTDQTANLVRWQAPELALTMGSATTATDVWSYGMVCIEIITGEKPYCHRRRDALVIQDIIAGTLPERPNGAGGTRIPDHLWKLIQQCWQREPTSRPSMTEV</sequence>
<reference evidence="2 3" key="1">
    <citation type="submission" date="2018-06" db="EMBL/GenBank/DDBJ databases">
        <title>A transcriptomic atlas of mushroom development highlights an independent origin of complex multicellularity.</title>
        <authorList>
            <consortium name="DOE Joint Genome Institute"/>
            <person name="Krizsan K."/>
            <person name="Almasi E."/>
            <person name="Merenyi Z."/>
            <person name="Sahu N."/>
            <person name="Viragh M."/>
            <person name="Koszo T."/>
            <person name="Mondo S."/>
            <person name="Kiss B."/>
            <person name="Balint B."/>
            <person name="Kues U."/>
            <person name="Barry K."/>
            <person name="Hegedus J.C."/>
            <person name="Henrissat B."/>
            <person name="Johnson J."/>
            <person name="Lipzen A."/>
            <person name="Ohm R."/>
            <person name="Nagy I."/>
            <person name="Pangilinan J."/>
            <person name="Yan J."/>
            <person name="Xiong Y."/>
            <person name="Grigoriev I.V."/>
            <person name="Hibbett D.S."/>
            <person name="Nagy L.G."/>
        </authorList>
    </citation>
    <scope>NUCLEOTIDE SEQUENCE [LARGE SCALE GENOMIC DNA]</scope>
    <source>
        <strain evidence="2 3">SZMC22713</strain>
    </source>
</reference>
<dbReference type="InterPro" id="IPR050122">
    <property type="entry name" value="RTK"/>
</dbReference>
<dbReference type="PROSITE" id="PS50011">
    <property type="entry name" value="PROTEIN_KINASE_DOM"/>
    <property type="match status" value="1"/>
</dbReference>
<dbReference type="PIRSF" id="PIRSF000654">
    <property type="entry name" value="Integrin-linked_kinase"/>
    <property type="match status" value="1"/>
</dbReference>
<dbReference type="EMBL" id="ML170206">
    <property type="protein sequence ID" value="TDL18573.1"/>
    <property type="molecule type" value="Genomic_DNA"/>
</dbReference>
<accession>A0A4Y7PT40</accession>
<proteinExistence type="predicted"/>
<evidence type="ECO:0000259" key="1">
    <source>
        <dbReference type="PROSITE" id="PS50011"/>
    </source>
</evidence>
<organism evidence="2 3">
    <name type="scientific">Rickenella mellea</name>
    <dbReference type="NCBI Taxonomy" id="50990"/>
    <lineage>
        <taxon>Eukaryota</taxon>
        <taxon>Fungi</taxon>
        <taxon>Dikarya</taxon>
        <taxon>Basidiomycota</taxon>
        <taxon>Agaricomycotina</taxon>
        <taxon>Agaricomycetes</taxon>
        <taxon>Hymenochaetales</taxon>
        <taxon>Rickenellaceae</taxon>
        <taxon>Rickenella</taxon>
    </lineage>
</organism>
<dbReference type="GO" id="GO:0005524">
    <property type="term" value="F:ATP binding"/>
    <property type="evidence" value="ECO:0007669"/>
    <property type="project" value="InterPro"/>
</dbReference>
<dbReference type="GO" id="GO:0007169">
    <property type="term" value="P:cell surface receptor protein tyrosine kinase signaling pathway"/>
    <property type="evidence" value="ECO:0007669"/>
    <property type="project" value="TreeGrafter"/>
</dbReference>
<dbReference type="SUPFAM" id="SSF56112">
    <property type="entry name" value="Protein kinase-like (PK-like)"/>
    <property type="match status" value="1"/>
</dbReference>
<keyword evidence="3" id="KW-1185">Reference proteome</keyword>
<dbReference type="InterPro" id="IPR001245">
    <property type="entry name" value="Ser-Thr/Tyr_kinase_cat_dom"/>
</dbReference>
<dbReference type="Pfam" id="PF07714">
    <property type="entry name" value="PK_Tyr_Ser-Thr"/>
    <property type="match status" value="1"/>
</dbReference>
<dbReference type="InterPro" id="IPR000719">
    <property type="entry name" value="Prot_kinase_dom"/>
</dbReference>
<dbReference type="Proteomes" id="UP000294933">
    <property type="component" value="Unassembled WGS sequence"/>
</dbReference>
<evidence type="ECO:0000313" key="3">
    <source>
        <dbReference type="Proteomes" id="UP000294933"/>
    </source>
</evidence>
<keyword evidence="2" id="KW-0418">Kinase</keyword>
<dbReference type="PRINTS" id="PR00109">
    <property type="entry name" value="TYRKINASE"/>
</dbReference>
<feature type="domain" description="Protein kinase" evidence="1">
    <location>
        <begin position="1"/>
        <end position="228"/>
    </location>
</feature>
<keyword evidence="2" id="KW-0808">Transferase</keyword>
<dbReference type="PANTHER" id="PTHR24416">
    <property type="entry name" value="TYROSINE-PROTEIN KINASE RECEPTOR"/>
    <property type="match status" value="1"/>
</dbReference>
<dbReference type="InterPro" id="IPR008266">
    <property type="entry name" value="Tyr_kinase_AS"/>
</dbReference>
<protein>
    <submittedName>
        <fullName evidence="2">Kinase-like protein</fullName>
    </submittedName>
</protein>
<dbReference type="InterPro" id="IPR011009">
    <property type="entry name" value="Kinase-like_dom_sf"/>
</dbReference>
<dbReference type="GO" id="GO:0043235">
    <property type="term" value="C:receptor complex"/>
    <property type="evidence" value="ECO:0007669"/>
    <property type="project" value="TreeGrafter"/>
</dbReference>
<dbReference type="OrthoDB" id="346907at2759"/>
<gene>
    <name evidence="2" type="ORF">BD410DRAFT_728331</name>
</gene>
<dbReference type="Gene3D" id="1.10.510.10">
    <property type="entry name" value="Transferase(Phosphotransferase) domain 1"/>
    <property type="match status" value="1"/>
</dbReference>
<feature type="non-terminal residue" evidence="2">
    <location>
        <position position="228"/>
    </location>
</feature>
<dbReference type="AlphaFoldDB" id="A0A4Y7PT40"/>
<dbReference type="PANTHER" id="PTHR24416:SF611">
    <property type="entry name" value="TYROSINE-PROTEIN KINASE TRANSMEMBRANE RECEPTOR ROR"/>
    <property type="match status" value="1"/>
</dbReference>
<dbReference type="GO" id="GO:0005886">
    <property type="term" value="C:plasma membrane"/>
    <property type="evidence" value="ECO:0007669"/>
    <property type="project" value="TreeGrafter"/>
</dbReference>
<name>A0A4Y7PT40_9AGAM</name>
<dbReference type="GO" id="GO:0004714">
    <property type="term" value="F:transmembrane receptor protein tyrosine kinase activity"/>
    <property type="evidence" value="ECO:0007669"/>
    <property type="project" value="TreeGrafter"/>
</dbReference>
<dbReference type="STRING" id="50990.A0A4Y7PT40"/>
<evidence type="ECO:0000313" key="2">
    <source>
        <dbReference type="EMBL" id="TDL18573.1"/>
    </source>
</evidence>
<dbReference type="PROSITE" id="PS00109">
    <property type="entry name" value="PROTEIN_KINASE_TYR"/>
    <property type="match status" value="1"/>
</dbReference>